<gene>
    <name evidence="1" type="ORF">Harreka1_20</name>
</gene>
<keyword evidence="2" id="KW-1185">Reference proteome</keyword>
<reference evidence="1" key="1">
    <citation type="submission" date="2020-07" db="EMBL/GenBank/DDBJ databases">
        <title>Highly diverse flavobacterial phages as mortality factor during North Sea spring blooms.</title>
        <authorList>
            <person name="Bartlau N."/>
            <person name="Wichels A."/>
            <person name="Krohne G."/>
            <person name="Adriaenssens E.M."/>
            <person name="Heins A."/>
            <person name="Fuchs B.M."/>
            <person name="Amann R."/>
            <person name="Moraru C."/>
        </authorList>
    </citation>
    <scope>NUCLEOTIDE SEQUENCE</scope>
</reference>
<name>A0A8E4ZCH3_9CAUD</name>
<evidence type="ECO:0000313" key="2">
    <source>
        <dbReference type="Proteomes" id="UP000693706"/>
    </source>
</evidence>
<evidence type="ECO:0000313" key="1">
    <source>
        <dbReference type="EMBL" id="QQV90427.1"/>
    </source>
</evidence>
<protein>
    <submittedName>
        <fullName evidence="1">Uncharacterized protein</fullName>
    </submittedName>
</protein>
<organism evidence="1 2">
    <name type="scientific">Olleya phage Harreka_1</name>
    <dbReference type="NCBI Taxonomy" id="2745673"/>
    <lineage>
        <taxon>Viruses</taxon>
        <taxon>Duplodnaviria</taxon>
        <taxon>Heunggongvirae</taxon>
        <taxon>Uroviricota</taxon>
        <taxon>Caudoviricetes</taxon>
        <taxon>Aggregaviridae</taxon>
        <taxon>Harrekavirus</taxon>
        <taxon>Harrekavirus harreka</taxon>
    </lineage>
</organism>
<dbReference type="EMBL" id="MT732457">
    <property type="protein sequence ID" value="QQV90427.1"/>
    <property type="molecule type" value="Genomic_DNA"/>
</dbReference>
<sequence>MTKEEIKHINWMYNRLTSVHKENPNVDYMIRFKEIIDKQLTRQ</sequence>
<dbReference type="Proteomes" id="UP000693706">
    <property type="component" value="Segment"/>
</dbReference>
<proteinExistence type="predicted"/>
<accession>A0A8E4ZCH3</accession>